<gene>
    <name evidence="8" type="ORF">SAMN05444365_10746</name>
</gene>
<feature type="transmembrane region" description="Helical" evidence="7">
    <location>
        <begin position="280"/>
        <end position="312"/>
    </location>
</feature>
<dbReference type="AlphaFoldDB" id="A0A1H3R3P9"/>
<evidence type="ECO:0000256" key="1">
    <source>
        <dbReference type="ARBA" id="ARBA00004651"/>
    </source>
</evidence>
<evidence type="ECO:0000256" key="7">
    <source>
        <dbReference type="SAM" id="Phobius"/>
    </source>
</evidence>
<dbReference type="PANTHER" id="PTHR39087">
    <property type="entry name" value="UPF0104 MEMBRANE PROTEIN MJ1595"/>
    <property type="match status" value="1"/>
</dbReference>
<organism evidence="8 9">
    <name type="scientific">Micromonospora pattaloongensis</name>
    <dbReference type="NCBI Taxonomy" id="405436"/>
    <lineage>
        <taxon>Bacteria</taxon>
        <taxon>Bacillati</taxon>
        <taxon>Actinomycetota</taxon>
        <taxon>Actinomycetes</taxon>
        <taxon>Micromonosporales</taxon>
        <taxon>Micromonosporaceae</taxon>
        <taxon>Micromonospora</taxon>
    </lineage>
</organism>
<evidence type="ECO:0000313" key="9">
    <source>
        <dbReference type="Proteomes" id="UP000242415"/>
    </source>
</evidence>
<dbReference type="EMBL" id="FNPH01000007">
    <property type="protein sequence ID" value="SDZ20452.1"/>
    <property type="molecule type" value="Genomic_DNA"/>
</dbReference>
<protein>
    <recommendedName>
        <fullName evidence="10">Lysylphosphatidylglycerol synthase TM region</fullName>
    </recommendedName>
</protein>
<dbReference type="Pfam" id="PF03706">
    <property type="entry name" value="LPG_synthase_TM"/>
    <property type="match status" value="1"/>
</dbReference>
<keyword evidence="2" id="KW-1003">Cell membrane</keyword>
<keyword evidence="3 7" id="KW-0812">Transmembrane</keyword>
<evidence type="ECO:0000313" key="8">
    <source>
        <dbReference type="EMBL" id="SDZ20452.1"/>
    </source>
</evidence>
<accession>A0A1H3R3P9</accession>
<proteinExistence type="predicted"/>
<keyword evidence="9" id="KW-1185">Reference proteome</keyword>
<dbReference type="Proteomes" id="UP000242415">
    <property type="component" value="Unassembled WGS sequence"/>
</dbReference>
<evidence type="ECO:0008006" key="10">
    <source>
        <dbReference type="Google" id="ProtNLM"/>
    </source>
</evidence>
<comment type="subcellular location">
    <subcellularLocation>
        <location evidence="1">Cell membrane</location>
        <topology evidence="1">Multi-pass membrane protein</topology>
    </subcellularLocation>
</comment>
<dbReference type="NCBIfam" id="TIGR00374">
    <property type="entry name" value="flippase-like domain"/>
    <property type="match status" value="1"/>
</dbReference>
<dbReference type="PANTHER" id="PTHR39087:SF2">
    <property type="entry name" value="UPF0104 MEMBRANE PROTEIN MJ1595"/>
    <property type="match status" value="1"/>
</dbReference>
<evidence type="ECO:0000256" key="6">
    <source>
        <dbReference type="SAM" id="MobiDB-lite"/>
    </source>
</evidence>
<keyword evidence="4 7" id="KW-1133">Transmembrane helix</keyword>
<feature type="transmembrane region" description="Helical" evidence="7">
    <location>
        <begin position="324"/>
        <end position="345"/>
    </location>
</feature>
<feature type="transmembrane region" description="Helical" evidence="7">
    <location>
        <begin position="173"/>
        <end position="190"/>
    </location>
</feature>
<evidence type="ECO:0000256" key="4">
    <source>
        <dbReference type="ARBA" id="ARBA00022989"/>
    </source>
</evidence>
<feature type="transmembrane region" description="Helical" evidence="7">
    <location>
        <begin position="33"/>
        <end position="53"/>
    </location>
</feature>
<evidence type="ECO:0000256" key="3">
    <source>
        <dbReference type="ARBA" id="ARBA00022692"/>
    </source>
</evidence>
<name>A0A1H3R3P9_9ACTN</name>
<evidence type="ECO:0000256" key="2">
    <source>
        <dbReference type="ARBA" id="ARBA00022475"/>
    </source>
</evidence>
<keyword evidence="5 7" id="KW-0472">Membrane</keyword>
<sequence length="353" mass="37663">MPVRSSDTPAVGPAADHRAGAPRRHKRRWLRPIAVAAVLTLFTVELILGWPSLTTALAELRAPQPGWLTAAVAAELAAMGAYARMQRRLLRSAGLRVPLYRQLALTYAAHSLSVTLPGGPAFSTQFNYQQMRRFGATPAVASWCIALSGILSAAALAVVTAAGAVAAHGTPQWHTLAGLTVAAVLIALSVRQVTRRPEALEPATRAALARVNKLRHRPATYGLDRIRDFIDQLRAARLTPRHAAASAVFAVLNWLLDAVCLWMCFHAVSNDPIDTTQVLLAFSAGMAAGTITVIPGGLGIIDSALILGLVTGGVDTPTAIATVVLYRIISFGFIIGAGWITWLIIRRRHLKTP</sequence>
<feature type="region of interest" description="Disordered" evidence="6">
    <location>
        <begin position="1"/>
        <end position="23"/>
    </location>
</feature>
<feature type="transmembrane region" description="Helical" evidence="7">
    <location>
        <begin position="140"/>
        <end position="167"/>
    </location>
</feature>
<dbReference type="InterPro" id="IPR022791">
    <property type="entry name" value="L-PG_synthase/AglD"/>
</dbReference>
<feature type="transmembrane region" description="Helical" evidence="7">
    <location>
        <begin position="243"/>
        <end position="268"/>
    </location>
</feature>
<reference evidence="9" key="1">
    <citation type="submission" date="2016-10" db="EMBL/GenBank/DDBJ databases">
        <authorList>
            <person name="Varghese N."/>
            <person name="Submissions S."/>
        </authorList>
    </citation>
    <scope>NUCLEOTIDE SEQUENCE [LARGE SCALE GENOMIC DNA]</scope>
    <source>
        <strain evidence="9">DSM 45245</strain>
    </source>
</reference>
<dbReference type="GO" id="GO:0005886">
    <property type="term" value="C:plasma membrane"/>
    <property type="evidence" value="ECO:0007669"/>
    <property type="project" value="UniProtKB-SubCell"/>
</dbReference>
<dbReference type="STRING" id="405436.SAMN05444365_10746"/>
<evidence type="ECO:0000256" key="5">
    <source>
        <dbReference type="ARBA" id="ARBA00023136"/>
    </source>
</evidence>
<feature type="transmembrane region" description="Helical" evidence="7">
    <location>
        <begin position="65"/>
        <end position="83"/>
    </location>
</feature>